<comment type="similarity">
    <text evidence="2">Belongs to the MOS2 family.</text>
</comment>
<protein>
    <recommendedName>
        <fullName evidence="6">G-patch domain-containing protein</fullName>
    </recommendedName>
</protein>
<accession>A0A7S0RN92</accession>
<dbReference type="Pfam" id="PF25088">
    <property type="entry name" value="GPKOW_C"/>
    <property type="match status" value="1"/>
</dbReference>
<evidence type="ECO:0000256" key="2">
    <source>
        <dbReference type="ARBA" id="ARBA00010966"/>
    </source>
</evidence>
<gene>
    <name evidence="7" type="ORF">POBO1169_LOCUS15571</name>
</gene>
<dbReference type="Pfam" id="PF12656">
    <property type="entry name" value="G-patch_2"/>
    <property type="match status" value="1"/>
</dbReference>
<dbReference type="InterPro" id="IPR045166">
    <property type="entry name" value="Spp2-like"/>
</dbReference>
<dbReference type="GO" id="GO:0003676">
    <property type="term" value="F:nucleic acid binding"/>
    <property type="evidence" value="ECO:0007669"/>
    <property type="project" value="InterPro"/>
</dbReference>
<dbReference type="InterPro" id="IPR041994">
    <property type="entry name" value="GPKOW_KOW2"/>
</dbReference>
<dbReference type="PANTHER" id="PTHR15818:SF2">
    <property type="entry name" value="G-PATCH DOMAIN AND KOW MOTIFS-CONTAINING PROTEIN"/>
    <property type="match status" value="1"/>
</dbReference>
<dbReference type="CDD" id="cd13153">
    <property type="entry name" value="KOW_GPKOW_B"/>
    <property type="match status" value="1"/>
</dbReference>
<feature type="domain" description="G-patch" evidence="6">
    <location>
        <begin position="162"/>
        <end position="208"/>
    </location>
</feature>
<evidence type="ECO:0000313" key="7">
    <source>
        <dbReference type="EMBL" id="CAD8681672.1"/>
    </source>
</evidence>
<dbReference type="PROSITE" id="PS50174">
    <property type="entry name" value="G_PATCH"/>
    <property type="match status" value="1"/>
</dbReference>
<dbReference type="SMART" id="SM00443">
    <property type="entry name" value="G_patch"/>
    <property type="match status" value="1"/>
</dbReference>
<keyword evidence="4" id="KW-0539">Nucleus</keyword>
<evidence type="ECO:0000256" key="1">
    <source>
        <dbReference type="ARBA" id="ARBA00004123"/>
    </source>
</evidence>
<evidence type="ECO:0000256" key="3">
    <source>
        <dbReference type="ARBA" id="ARBA00022737"/>
    </source>
</evidence>
<reference evidence="7" key="1">
    <citation type="submission" date="2021-01" db="EMBL/GenBank/DDBJ databases">
        <authorList>
            <person name="Corre E."/>
            <person name="Pelletier E."/>
            <person name="Niang G."/>
            <person name="Scheremetjew M."/>
            <person name="Finn R."/>
            <person name="Kale V."/>
            <person name="Holt S."/>
            <person name="Cochrane G."/>
            <person name="Meng A."/>
            <person name="Brown T."/>
            <person name="Cohen L."/>
        </authorList>
    </citation>
    <scope>NUCLEOTIDE SEQUENCE</scope>
    <source>
        <strain evidence="7">CCMP722</strain>
    </source>
</reference>
<name>A0A7S0RN92_9CHLO</name>
<dbReference type="PANTHER" id="PTHR15818">
    <property type="entry name" value="G PATCH AND KOW-CONTAINING"/>
    <property type="match status" value="1"/>
</dbReference>
<dbReference type="InterPro" id="IPR005824">
    <property type="entry name" value="KOW"/>
</dbReference>
<organism evidence="7">
    <name type="scientific">Pyramimonas obovata</name>
    <dbReference type="NCBI Taxonomy" id="1411642"/>
    <lineage>
        <taxon>Eukaryota</taxon>
        <taxon>Viridiplantae</taxon>
        <taxon>Chlorophyta</taxon>
        <taxon>Pyramimonadophyceae</taxon>
        <taxon>Pyramimonadales</taxon>
        <taxon>Pyramimonadaceae</taxon>
        <taxon>Pyramimonas</taxon>
        <taxon>Pyramimonas incertae sedis</taxon>
    </lineage>
</organism>
<proteinExistence type="inferred from homology"/>
<keyword evidence="3" id="KW-0677">Repeat</keyword>
<feature type="compositionally biased region" description="Basic and acidic residues" evidence="5">
    <location>
        <begin position="305"/>
        <end position="338"/>
    </location>
</feature>
<dbReference type="GO" id="GO:0000398">
    <property type="term" value="P:mRNA splicing, via spliceosome"/>
    <property type="evidence" value="ECO:0007669"/>
    <property type="project" value="InterPro"/>
</dbReference>
<evidence type="ECO:0000259" key="6">
    <source>
        <dbReference type="PROSITE" id="PS50174"/>
    </source>
</evidence>
<comment type="subcellular location">
    <subcellularLocation>
        <location evidence="1">Nucleus</location>
    </subcellularLocation>
</comment>
<dbReference type="InterPro" id="IPR026822">
    <property type="entry name" value="Spp2/MOS2_G-patch"/>
</dbReference>
<dbReference type="Gene3D" id="2.30.30.140">
    <property type="match status" value="1"/>
</dbReference>
<dbReference type="InterPro" id="IPR000467">
    <property type="entry name" value="G_patch_dom"/>
</dbReference>
<dbReference type="EMBL" id="HBFA01030970">
    <property type="protein sequence ID" value="CAD8681672.1"/>
    <property type="molecule type" value="Transcribed_RNA"/>
</dbReference>
<evidence type="ECO:0000256" key="4">
    <source>
        <dbReference type="ARBA" id="ARBA00023242"/>
    </source>
</evidence>
<sequence>MSKVGFGFSKKVKKNEKLGAAVTGIEKERGPELITGIAENAIESTQPTAPEPKKVIAKQENTFQVGVGKRKELYLPDQEDLTADTGDRFEAAPTSLDQSGEQVVYGLNKRARPAEESTADVGENTAAQLLNREKNSEKHKFQEECKDLPDHCDEEGYESMPIEMFGEAMLRGMGWEEGKPLGKNAKGIITPVEYVPRQQLLGLGAAPAAPKETKKRFIKSGESRVQADLVLPTGPDGKVRHLRTLDEKLVEREKPGVHAGKVMVIVAGPHRGMLAKVLSLQKPSSEGRSERATVLLSHSDETIQVRSKELADKDTPTAEEARAELGGKKKKSERRDVPKAAAPSSDRAPKDTGPTWLVTRINVKIVSKTLEGGRFYLKKGEIVDVTGRYSCSVLLEQTGKVVHDIAQRHLETALPKSGGRILVVSGKLKGQRGKLIERNSAREEGSIQLNEDFSFHTLPLDSIAEYVGVEDDLD</sequence>
<dbReference type="GO" id="GO:0005681">
    <property type="term" value="C:spliceosomal complex"/>
    <property type="evidence" value="ECO:0007669"/>
    <property type="project" value="TreeGrafter"/>
</dbReference>
<dbReference type="AlphaFoldDB" id="A0A7S0RN92"/>
<evidence type="ECO:0000256" key="5">
    <source>
        <dbReference type="SAM" id="MobiDB-lite"/>
    </source>
</evidence>
<dbReference type="SMART" id="SM00739">
    <property type="entry name" value="KOW"/>
    <property type="match status" value="2"/>
</dbReference>
<feature type="region of interest" description="Disordered" evidence="5">
    <location>
        <begin position="305"/>
        <end position="353"/>
    </location>
</feature>